<reference evidence="1 2" key="1">
    <citation type="journal article" date="2020" name="ISME J.">
        <title>Comparative genomics reveals insights into cyanobacterial evolution and habitat adaptation.</title>
        <authorList>
            <person name="Chen M.Y."/>
            <person name="Teng W.K."/>
            <person name="Zhao L."/>
            <person name="Hu C.X."/>
            <person name="Zhou Y.K."/>
            <person name="Han B.P."/>
            <person name="Song L.R."/>
            <person name="Shu W.S."/>
        </authorList>
    </citation>
    <scope>NUCLEOTIDE SEQUENCE [LARGE SCALE GENOMIC DNA]</scope>
    <source>
        <strain evidence="1 2">FACHB-362</strain>
    </source>
</reference>
<sequence length="401" mass="47774">MISDKQRELLESFIVDNEDLEELEKKLAEFNIFEAIGVVRQEIRHSNFLAFLLDPSQTHRLRDVFLKQFLKRVLLEKDNPIDTIRHADIDIADLTDAEVSREKHYIDILIHSPRHKLVCVIENKIYSGEHSNQLKKYEDTINRHYKGCQAIFIYLTPEGSPPSEPNWRIYNYYKVVEIIDSICISHKSTLGADIYTFMRHYSTLIRRHIVSDSEIAELCREIYFKHKQALDLIFEHRPDLQSKILSEKIDKLVKELLKPYIDSQKIFVDYYPGSIDFGPRDWENKFPKCSIYFKFDYRYDDVKVILQIGPINNNQNVRNNIFELAHNPKYSKLFKPTKKQINKDRITIYNLQILRKSNYEDVDIEDIRKEILDFWNDFIENDFVSIEKIISENIEMILNDN</sequence>
<organism evidence="1 2">
    <name type="scientific">Anabaena catenula FACHB-362</name>
    <dbReference type="NCBI Taxonomy" id="2692877"/>
    <lineage>
        <taxon>Bacteria</taxon>
        <taxon>Bacillati</taxon>
        <taxon>Cyanobacteriota</taxon>
        <taxon>Cyanophyceae</taxon>
        <taxon>Nostocales</taxon>
        <taxon>Nostocaceae</taxon>
        <taxon>Anabaena</taxon>
    </lineage>
</organism>
<accession>A0ABR8IYM8</accession>
<dbReference type="RefSeq" id="WP_190904938.1">
    <property type="nucleotide sequence ID" value="NZ_JACJTQ010000001.1"/>
</dbReference>
<protein>
    <submittedName>
        <fullName evidence="1">PD-(D/E)XK nuclease family protein</fullName>
    </submittedName>
</protein>
<evidence type="ECO:0000313" key="1">
    <source>
        <dbReference type="EMBL" id="MBD2690327.1"/>
    </source>
</evidence>
<gene>
    <name evidence="1" type="ORF">H6G68_00940</name>
</gene>
<dbReference type="EMBL" id="JACJTQ010000001">
    <property type="protein sequence ID" value="MBD2690327.1"/>
    <property type="molecule type" value="Genomic_DNA"/>
</dbReference>
<comment type="caution">
    <text evidence="1">The sequence shown here is derived from an EMBL/GenBank/DDBJ whole genome shotgun (WGS) entry which is preliminary data.</text>
</comment>
<dbReference type="InterPro" id="IPR029470">
    <property type="entry name" value="PDDEXK_4"/>
</dbReference>
<proteinExistence type="predicted"/>
<dbReference type="Pfam" id="PF14281">
    <property type="entry name" value="PDDEXK_4"/>
    <property type="match status" value="1"/>
</dbReference>
<name>A0ABR8IYM8_9NOST</name>
<keyword evidence="2" id="KW-1185">Reference proteome</keyword>
<evidence type="ECO:0000313" key="2">
    <source>
        <dbReference type="Proteomes" id="UP000660381"/>
    </source>
</evidence>
<dbReference type="Proteomes" id="UP000660381">
    <property type="component" value="Unassembled WGS sequence"/>
</dbReference>